<dbReference type="Pfam" id="PF02944">
    <property type="entry name" value="BESS"/>
    <property type="match status" value="1"/>
</dbReference>
<dbReference type="RefSeq" id="XP_028142247.1">
    <property type="nucleotide sequence ID" value="XM_028286446.1"/>
</dbReference>
<name>A0A6P7G5F7_DIAVI</name>
<dbReference type="InterPro" id="IPR039353">
    <property type="entry name" value="TF_Adf1"/>
</dbReference>
<evidence type="ECO:0000259" key="4">
    <source>
        <dbReference type="PROSITE" id="PS51031"/>
    </source>
</evidence>
<evidence type="ECO:0000313" key="5">
    <source>
        <dbReference type="RefSeq" id="XP_028142247.1"/>
    </source>
</evidence>
<feature type="compositionally biased region" description="Polar residues" evidence="2">
    <location>
        <begin position="302"/>
        <end position="311"/>
    </location>
</feature>
<feature type="domain" description="MADF" evidence="3">
    <location>
        <begin position="5"/>
        <end position="98"/>
    </location>
</feature>
<feature type="compositionally biased region" description="Low complexity" evidence="2">
    <location>
        <begin position="279"/>
        <end position="301"/>
    </location>
</feature>
<reference evidence="5" key="1">
    <citation type="submission" date="2025-08" db="UniProtKB">
        <authorList>
            <consortium name="RefSeq"/>
        </authorList>
    </citation>
    <scope>IDENTIFICATION</scope>
    <source>
        <tissue evidence="5">Whole insect</tissue>
    </source>
</reference>
<dbReference type="SMART" id="SM00595">
    <property type="entry name" value="MADF"/>
    <property type="match status" value="1"/>
</dbReference>
<feature type="domain" description="BESS" evidence="4">
    <location>
        <begin position="231"/>
        <end position="270"/>
    </location>
</feature>
<dbReference type="GO" id="GO:0006357">
    <property type="term" value="P:regulation of transcription by RNA polymerase II"/>
    <property type="evidence" value="ECO:0007669"/>
    <property type="project" value="TreeGrafter"/>
</dbReference>
<dbReference type="InterPro" id="IPR004210">
    <property type="entry name" value="BESS_motif"/>
</dbReference>
<evidence type="ECO:0000256" key="1">
    <source>
        <dbReference type="PROSITE-ProRule" id="PRU00371"/>
    </source>
</evidence>
<dbReference type="PANTHER" id="PTHR12243">
    <property type="entry name" value="MADF DOMAIN TRANSCRIPTION FACTOR"/>
    <property type="match status" value="1"/>
</dbReference>
<keyword evidence="1" id="KW-0539">Nucleus</keyword>
<dbReference type="Pfam" id="PF10545">
    <property type="entry name" value="MADF_DNA_bdg"/>
    <property type="match status" value="1"/>
</dbReference>
<evidence type="ECO:0000259" key="3">
    <source>
        <dbReference type="PROSITE" id="PS51029"/>
    </source>
</evidence>
<organism evidence="5">
    <name type="scientific">Diabrotica virgifera virgifera</name>
    <name type="common">western corn rootworm</name>
    <dbReference type="NCBI Taxonomy" id="50390"/>
    <lineage>
        <taxon>Eukaryota</taxon>
        <taxon>Metazoa</taxon>
        <taxon>Ecdysozoa</taxon>
        <taxon>Arthropoda</taxon>
        <taxon>Hexapoda</taxon>
        <taxon>Insecta</taxon>
        <taxon>Pterygota</taxon>
        <taxon>Neoptera</taxon>
        <taxon>Endopterygota</taxon>
        <taxon>Coleoptera</taxon>
        <taxon>Polyphaga</taxon>
        <taxon>Cucujiformia</taxon>
        <taxon>Chrysomeloidea</taxon>
        <taxon>Chrysomelidae</taxon>
        <taxon>Galerucinae</taxon>
        <taxon>Diabroticina</taxon>
        <taxon>Diabroticites</taxon>
        <taxon>Diabrotica</taxon>
    </lineage>
</organism>
<feature type="compositionally biased region" description="Basic and acidic residues" evidence="2">
    <location>
        <begin position="178"/>
        <end position="190"/>
    </location>
</feature>
<dbReference type="GO" id="GO:0003677">
    <property type="term" value="F:DNA binding"/>
    <property type="evidence" value="ECO:0007669"/>
    <property type="project" value="InterPro"/>
</dbReference>
<proteinExistence type="predicted"/>
<feature type="compositionally biased region" description="Acidic residues" evidence="2">
    <location>
        <begin position="327"/>
        <end position="336"/>
    </location>
</feature>
<protein>
    <submittedName>
        <fullName evidence="5">Uncharacterized protein LOC114336119</fullName>
    </submittedName>
</protein>
<gene>
    <name evidence="5" type="primary">LOC114336119</name>
</gene>
<feature type="region of interest" description="Disordered" evidence="2">
    <location>
        <begin position="271"/>
        <end position="336"/>
    </location>
</feature>
<dbReference type="GO" id="GO:0005667">
    <property type="term" value="C:transcription regulator complex"/>
    <property type="evidence" value="ECO:0007669"/>
    <property type="project" value="TreeGrafter"/>
</dbReference>
<comment type="subcellular location">
    <subcellularLocation>
        <location evidence="1">Nucleus</location>
    </subcellularLocation>
</comment>
<dbReference type="AlphaFoldDB" id="A0A6P7G5F7"/>
<feature type="region of interest" description="Disordered" evidence="2">
    <location>
        <begin position="150"/>
        <end position="207"/>
    </location>
</feature>
<dbReference type="InParanoid" id="A0A6P7G5F7"/>
<sequence length="336" mass="38175">MDRDVLIAEVFQRKPLWDQKDCQHHNRFILDKNWDEVAALMKTTREAVRVKWKSLRDNFRKELGKKPRSRSGEEGSQAIWKPKWKYFDSLLFLQDQFIARSSGGSLPEVDTQIAQVRFMDIQWTYICVHWYMGTDSSETTAYPLDIEMASGNNSDADPHDASRGSSAGSATTSGKGKRSYDQIGPRDDSFGNRAGSATTSPKRKRSYDQIGNALIRLEEEKLDMVTQSRQVDDDESFFNSLLPYVRRLPQEDKLLLRIQMQQLVYNAVYGKSRTGRNPSTSNSRQTFDSSSSSTSRPNVSNLPSTSTSRQNLLDLPPVGSIIRGGYSDDDDDFKNL</sequence>
<accession>A0A6P7G5F7</accession>
<dbReference type="PANTHER" id="PTHR12243:SF67">
    <property type="entry name" value="COREPRESSOR OF PANGOLIN, ISOFORM A-RELATED"/>
    <property type="match status" value="1"/>
</dbReference>
<dbReference type="GO" id="GO:0005634">
    <property type="term" value="C:nucleus"/>
    <property type="evidence" value="ECO:0007669"/>
    <property type="project" value="UniProtKB-SubCell"/>
</dbReference>
<feature type="compositionally biased region" description="Low complexity" evidence="2">
    <location>
        <begin position="164"/>
        <end position="174"/>
    </location>
</feature>
<dbReference type="PROSITE" id="PS51029">
    <property type="entry name" value="MADF"/>
    <property type="match status" value="1"/>
</dbReference>
<dbReference type="InterPro" id="IPR006578">
    <property type="entry name" value="MADF-dom"/>
</dbReference>
<dbReference type="PROSITE" id="PS51031">
    <property type="entry name" value="BESS"/>
    <property type="match status" value="1"/>
</dbReference>
<evidence type="ECO:0000256" key="2">
    <source>
        <dbReference type="SAM" id="MobiDB-lite"/>
    </source>
</evidence>